<dbReference type="GO" id="GO:0003700">
    <property type="term" value="F:DNA-binding transcription factor activity"/>
    <property type="evidence" value="ECO:0007669"/>
    <property type="project" value="InterPro"/>
</dbReference>
<keyword evidence="4" id="KW-1185">Reference proteome</keyword>
<comment type="caution">
    <text evidence="3">The sequence shown here is derived from an EMBL/GenBank/DDBJ whole genome shotgun (WGS) entry which is preliminary data.</text>
</comment>
<organism evidence="3 4">
    <name type="scientific">Pisum sativum</name>
    <name type="common">Garden pea</name>
    <name type="synonym">Lathyrus oleraceus</name>
    <dbReference type="NCBI Taxonomy" id="3888"/>
    <lineage>
        <taxon>Eukaryota</taxon>
        <taxon>Viridiplantae</taxon>
        <taxon>Streptophyta</taxon>
        <taxon>Embryophyta</taxon>
        <taxon>Tracheophyta</taxon>
        <taxon>Spermatophyta</taxon>
        <taxon>Magnoliopsida</taxon>
        <taxon>eudicotyledons</taxon>
        <taxon>Gunneridae</taxon>
        <taxon>Pentapetalae</taxon>
        <taxon>rosids</taxon>
        <taxon>fabids</taxon>
        <taxon>Fabales</taxon>
        <taxon>Fabaceae</taxon>
        <taxon>Papilionoideae</taxon>
        <taxon>50 kb inversion clade</taxon>
        <taxon>NPAAA clade</taxon>
        <taxon>Hologalegina</taxon>
        <taxon>IRL clade</taxon>
        <taxon>Fabeae</taxon>
        <taxon>Lathyrus</taxon>
    </lineage>
</organism>
<evidence type="ECO:0000313" key="3">
    <source>
        <dbReference type="EMBL" id="KAI5436663.1"/>
    </source>
</evidence>
<evidence type="ECO:0000313" key="4">
    <source>
        <dbReference type="Proteomes" id="UP001058974"/>
    </source>
</evidence>
<sequence>MSQFSWSLFNYISVGNCDKRIEYMAGLLLCVDCVALWDILDVLLQADMMMIRVQARHVAGLMSMCTNNCGISKFALAKVNEDASGDISALQWQIQQLKGQLSFLTKNKVFPPLVSNLEPNSDSCRLSEASEEHDSMGERTTADGKLHTPNKEINRMQAALVGALRREKMAETTIQNLNIEIDRMKCLSYVLKLQCYYNAQNVPPAILLRFLREHRSEWADNNMDAYSAAAIKVGPCSFSGSRVGNYGGQVILPLAHTIEHEEFLEVIKLEGMTHSPEDTIMPREVFLLQKQNCMDSCNSLIKTSAYTV</sequence>
<evidence type="ECO:0000256" key="1">
    <source>
        <dbReference type="SAM" id="Coils"/>
    </source>
</evidence>
<feature type="coiled-coil region" evidence="1">
    <location>
        <begin position="80"/>
        <end position="107"/>
    </location>
</feature>
<dbReference type="Proteomes" id="UP001058974">
    <property type="component" value="Chromosome 2"/>
</dbReference>
<dbReference type="PANTHER" id="PTHR45950:SF1">
    <property type="entry name" value="HOMEOBOX-LEUCINE ZIPPER PROTEIN ATHB-15"/>
    <property type="match status" value="1"/>
</dbReference>
<accession>A0A9D4YBR4</accession>
<evidence type="ECO:0000256" key="2">
    <source>
        <dbReference type="SAM" id="MobiDB-lite"/>
    </source>
</evidence>
<protein>
    <submittedName>
        <fullName evidence="3">Uncharacterized protein</fullName>
    </submittedName>
</protein>
<keyword evidence="1" id="KW-0175">Coiled coil</keyword>
<dbReference type="PANTHER" id="PTHR45950">
    <property type="entry name" value="HOMEOBOX-LEUCINE ZIPPER PROTEIN ATHB-14"/>
    <property type="match status" value="1"/>
</dbReference>
<dbReference type="AlphaFoldDB" id="A0A9D4YBR4"/>
<dbReference type="Gramene" id="Psat02G0297400-T1">
    <property type="protein sequence ID" value="KAI5436663.1"/>
    <property type="gene ID" value="KIW84_022974"/>
</dbReference>
<reference evidence="3 4" key="1">
    <citation type="journal article" date="2022" name="Nat. Genet.">
        <title>Improved pea reference genome and pan-genome highlight genomic features and evolutionary characteristics.</title>
        <authorList>
            <person name="Yang T."/>
            <person name="Liu R."/>
            <person name="Luo Y."/>
            <person name="Hu S."/>
            <person name="Wang D."/>
            <person name="Wang C."/>
            <person name="Pandey M.K."/>
            <person name="Ge S."/>
            <person name="Xu Q."/>
            <person name="Li N."/>
            <person name="Li G."/>
            <person name="Huang Y."/>
            <person name="Saxena R.K."/>
            <person name="Ji Y."/>
            <person name="Li M."/>
            <person name="Yan X."/>
            <person name="He Y."/>
            <person name="Liu Y."/>
            <person name="Wang X."/>
            <person name="Xiang C."/>
            <person name="Varshney R.K."/>
            <person name="Ding H."/>
            <person name="Gao S."/>
            <person name="Zong X."/>
        </authorList>
    </citation>
    <scope>NUCLEOTIDE SEQUENCE [LARGE SCALE GENOMIC DNA]</scope>
    <source>
        <strain evidence="3 4">cv. Zhongwan 6</strain>
    </source>
</reference>
<feature type="compositionally biased region" description="Basic and acidic residues" evidence="2">
    <location>
        <begin position="128"/>
        <end position="147"/>
    </location>
</feature>
<proteinExistence type="predicted"/>
<gene>
    <name evidence="3" type="ORF">KIW84_022974</name>
</gene>
<dbReference type="InterPro" id="IPR044830">
    <property type="entry name" value="HD-Zip_III"/>
</dbReference>
<dbReference type="EMBL" id="JAMSHJ010000002">
    <property type="protein sequence ID" value="KAI5436663.1"/>
    <property type="molecule type" value="Genomic_DNA"/>
</dbReference>
<feature type="region of interest" description="Disordered" evidence="2">
    <location>
        <begin position="121"/>
        <end position="147"/>
    </location>
</feature>
<name>A0A9D4YBR4_PEA</name>